<dbReference type="RefSeq" id="WP_018978211.1">
    <property type="nucleotide sequence ID" value="NZ_BMLN01000012.1"/>
</dbReference>
<name>A0ABQ2L883_9BACL</name>
<feature type="transmembrane region" description="Helical" evidence="7">
    <location>
        <begin position="12"/>
        <end position="36"/>
    </location>
</feature>
<proteinExistence type="inferred from homology"/>
<evidence type="ECO:0000256" key="5">
    <source>
        <dbReference type="ARBA" id="ARBA00022989"/>
    </source>
</evidence>
<organism evidence="9 10">
    <name type="scientific">Saccharibacillus kuerlensis</name>
    <dbReference type="NCBI Taxonomy" id="459527"/>
    <lineage>
        <taxon>Bacteria</taxon>
        <taxon>Bacillati</taxon>
        <taxon>Bacillota</taxon>
        <taxon>Bacilli</taxon>
        <taxon>Bacillales</taxon>
        <taxon>Paenibacillaceae</taxon>
        <taxon>Saccharibacillus</taxon>
    </lineage>
</organism>
<feature type="domain" description="ABC transmembrane type-1" evidence="8">
    <location>
        <begin position="72"/>
        <end position="284"/>
    </location>
</feature>
<keyword evidence="2 7" id="KW-0813">Transport</keyword>
<keyword evidence="6 7" id="KW-0472">Membrane</keyword>
<dbReference type="Proteomes" id="UP000606653">
    <property type="component" value="Unassembled WGS sequence"/>
</dbReference>
<dbReference type="InterPro" id="IPR050809">
    <property type="entry name" value="UgpAE/MalFG_permease"/>
</dbReference>
<dbReference type="EMBL" id="BMLN01000012">
    <property type="protein sequence ID" value="GGO06639.1"/>
    <property type="molecule type" value="Genomic_DNA"/>
</dbReference>
<dbReference type="InterPro" id="IPR035906">
    <property type="entry name" value="MetI-like_sf"/>
</dbReference>
<feature type="transmembrane region" description="Helical" evidence="7">
    <location>
        <begin position="109"/>
        <end position="129"/>
    </location>
</feature>
<keyword evidence="5 7" id="KW-1133">Transmembrane helix</keyword>
<comment type="subcellular location">
    <subcellularLocation>
        <location evidence="1 7">Cell membrane</location>
        <topology evidence="1 7">Multi-pass membrane protein</topology>
    </subcellularLocation>
</comment>
<feature type="transmembrane region" description="Helical" evidence="7">
    <location>
        <begin position="159"/>
        <end position="185"/>
    </location>
</feature>
<evidence type="ECO:0000256" key="2">
    <source>
        <dbReference type="ARBA" id="ARBA00022448"/>
    </source>
</evidence>
<comment type="caution">
    <text evidence="9">The sequence shown here is derived from an EMBL/GenBank/DDBJ whole genome shotgun (WGS) entry which is preliminary data.</text>
</comment>
<keyword evidence="3" id="KW-1003">Cell membrane</keyword>
<comment type="similarity">
    <text evidence="7">Belongs to the binding-protein-dependent transport system permease family.</text>
</comment>
<keyword evidence="10" id="KW-1185">Reference proteome</keyword>
<dbReference type="InterPro" id="IPR000515">
    <property type="entry name" value="MetI-like"/>
</dbReference>
<feature type="transmembrane region" description="Helical" evidence="7">
    <location>
        <begin position="206"/>
        <end position="231"/>
    </location>
</feature>
<dbReference type="Pfam" id="PF00528">
    <property type="entry name" value="BPD_transp_1"/>
    <property type="match status" value="1"/>
</dbReference>
<evidence type="ECO:0000313" key="9">
    <source>
        <dbReference type="EMBL" id="GGO06639.1"/>
    </source>
</evidence>
<dbReference type="SUPFAM" id="SSF161098">
    <property type="entry name" value="MetI-like"/>
    <property type="match status" value="1"/>
</dbReference>
<keyword evidence="4 7" id="KW-0812">Transmembrane</keyword>
<dbReference type="CDD" id="cd06261">
    <property type="entry name" value="TM_PBP2"/>
    <property type="match status" value="1"/>
</dbReference>
<dbReference type="PANTHER" id="PTHR43227">
    <property type="entry name" value="BLL4140 PROTEIN"/>
    <property type="match status" value="1"/>
</dbReference>
<dbReference type="Gene3D" id="1.10.3720.10">
    <property type="entry name" value="MetI-like"/>
    <property type="match status" value="1"/>
</dbReference>
<evidence type="ECO:0000256" key="7">
    <source>
        <dbReference type="RuleBase" id="RU363032"/>
    </source>
</evidence>
<gene>
    <name evidence="9" type="ORF">GCM10010969_34390</name>
</gene>
<dbReference type="PROSITE" id="PS50928">
    <property type="entry name" value="ABC_TM1"/>
    <property type="match status" value="1"/>
</dbReference>
<evidence type="ECO:0000256" key="4">
    <source>
        <dbReference type="ARBA" id="ARBA00022692"/>
    </source>
</evidence>
<sequence>MSGYYKKWFWPLALPGLILFAAVVLVPFLIGLFYSFTSWRGTYFVGGSAWSSFVGLDNYTRIFQSRQFLHALLYTLEFTALAVISISAAGLLLALLLDYAGKRVALFRTVFFLPNLLGGLALGFIWQFIFQNVFNRMFGEGGLNIEFLTNMTQDSTKNLFALVIMVTWQMAGYMMIIFVAGLNNIPRDLYEAGSLDGANAWTKFRYITLPMLMPSITIVLFLTLASCLKLLDQNVALTNGSFNTSMLSLQILRTVRYTQPPDYGQAQAQAVVFFVLVAIIGLIQVYITKKKEVDA</sequence>
<evidence type="ECO:0000256" key="6">
    <source>
        <dbReference type="ARBA" id="ARBA00023136"/>
    </source>
</evidence>
<evidence type="ECO:0000256" key="3">
    <source>
        <dbReference type="ARBA" id="ARBA00022475"/>
    </source>
</evidence>
<protein>
    <submittedName>
        <fullName evidence="9">ABC transporter permease</fullName>
    </submittedName>
</protein>
<feature type="transmembrane region" description="Helical" evidence="7">
    <location>
        <begin position="71"/>
        <end position="97"/>
    </location>
</feature>
<evidence type="ECO:0000259" key="8">
    <source>
        <dbReference type="PROSITE" id="PS50928"/>
    </source>
</evidence>
<dbReference type="PANTHER" id="PTHR43227:SF11">
    <property type="entry name" value="BLL4140 PROTEIN"/>
    <property type="match status" value="1"/>
</dbReference>
<evidence type="ECO:0000313" key="10">
    <source>
        <dbReference type="Proteomes" id="UP000606653"/>
    </source>
</evidence>
<accession>A0ABQ2L883</accession>
<reference evidence="10" key="1">
    <citation type="journal article" date="2019" name="Int. J. Syst. Evol. Microbiol.">
        <title>The Global Catalogue of Microorganisms (GCM) 10K type strain sequencing project: providing services to taxonomists for standard genome sequencing and annotation.</title>
        <authorList>
            <consortium name="The Broad Institute Genomics Platform"/>
            <consortium name="The Broad Institute Genome Sequencing Center for Infectious Disease"/>
            <person name="Wu L."/>
            <person name="Ma J."/>
        </authorList>
    </citation>
    <scope>NUCLEOTIDE SEQUENCE [LARGE SCALE GENOMIC DNA]</scope>
    <source>
        <strain evidence="10">CGMCC 1.6964</strain>
    </source>
</reference>
<feature type="transmembrane region" description="Helical" evidence="7">
    <location>
        <begin position="266"/>
        <end position="287"/>
    </location>
</feature>
<evidence type="ECO:0000256" key="1">
    <source>
        <dbReference type="ARBA" id="ARBA00004651"/>
    </source>
</evidence>